<comment type="caution">
    <text evidence="2">The sequence shown here is derived from an EMBL/GenBank/DDBJ whole genome shotgun (WGS) entry which is preliminary data.</text>
</comment>
<reference evidence="2 3" key="1">
    <citation type="journal article" date="2016" name="Nat. Commun.">
        <title>Thousands of microbial genomes shed light on interconnected biogeochemical processes in an aquifer system.</title>
        <authorList>
            <person name="Anantharaman K."/>
            <person name="Brown C.T."/>
            <person name="Hug L.A."/>
            <person name="Sharon I."/>
            <person name="Castelle C.J."/>
            <person name="Probst A.J."/>
            <person name="Thomas B.C."/>
            <person name="Singh A."/>
            <person name="Wilkins M.J."/>
            <person name="Karaoz U."/>
            <person name="Brodie E.L."/>
            <person name="Williams K.H."/>
            <person name="Hubbard S.S."/>
            <person name="Banfield J.F."/>
        </authorList>
    </citation>
    <scope>NUCLEOTIDE SEQUENCE [LARGE SCALE GENOMIC DNA]</scope>
</reference>
<dbReference type="AlphaFoldDB" id="A0A1G2KKV0"/>
<evidence type="ECO:0000313" key="2">
    <source>
        <dbReference type="EMBL" id="OGZ99903.1"/>
    </source>
</evidence>
<protein>
    <submittedName>
        <fullName evidence="2">Uncharacterized protein</fullName>
    </submittedName>
</protein>
<organism evidence="2 3">
    <name type="scientific">Candidatus Sungbacteria bacterium RIFCSPHIGHO2_02_FULL_47_11</name>
    <dbReference type="NCBI Taxonomy" id="1802270"/>
    <lineage>
        <taxon>Bacteria</taxon>
        <taxon>Candidatus Sungiibacteriota</taxon>
    </lineage>
</organism>
<evidence type="ECO:0000256" key="1">
    <source>
        <dbReference type="SAM" id="MobiDB-lite"/>
    </source>
</evidence>
<dbReference type="Proteomes" id="UP000179023">
    <property type="component" value="Unassembled WGS sequence"/>
</dbReference>
<proteinExistence type="predicted"/>
<sequence>MEKPRKIGIPQESVESTEYAGREAEYEPRTVVETTDGERIVIVDYLKEQGLYVVSKIDKPDVKSSLFRISPSKIKPKE</sequence>
<accession>A0A1G2KKV0</accession>
<name>A0A1G2KKV0_9BACT</name>
<evidence type="ECO:0000313" key="3">
    <source>
        <dbReference type="Proteomes" id="UP000179023"/>
    </source>
</evidence>
<dbReference type="EMBL" id="MHQI01000031">
    <property type="protein sequence ID" value="OGZ99903.1"/>
    <property type="molecule type" value="Genomic_DNA"/>
</dbReference>
<gene>
    <name evidence="2" type="ORF">A3C07_03095</name>
</gene>
<dbReference type="STRING" id="1802270.A3C07_03095"/>
<feature type="region of interest" description="Disordered" evidence="1">
    <location>
        <begin position="1"/>
        <end position="24"/>
    </location>
</feature>